<proteinExistence type="predicted"/>
<dbReference type="InterPro" id="IPR046118">
    <property type="entry name" value="DUF6115"/>
</dbReference>
<reference evidence="4" key="1">
    <citation type="submission" date="2015-07" db="EMBL/GenBank/DDBJ databases">
        <title>Fjat-10053 dsm26.</title>
        <authorList>
            <person name="Liu B."/>
            <person name="Wang J."/>
            <person name="Zhu Y."/>
            <person name="Liu G."/>
            <person name="Chen Q."/>
            <person name="Chen Z."/>
            <person name="Lan J."/>
            <person name="Che J."/>
            <person name="Ge C."/>
            <person name="Shi H."/>
            <person name="Pan Z."/>
            <person name="Liu X."/>
        </authorList>
    </citation>
    <scope>NUCLEOTIDE SEQUENCE [LARGE SCALE GENOMIC DNA]</scope>
    <source>
        <strain evidence="4">DSM 26</strain>
    </source>
</reference>
<comment type="caution">
    <text evidence="3">The sequence shown here is derived from an EMBL/GenBank/DDBJ whole genome shotgun (WGS) entry which is preliminary data.</text>
</comment>
<dbReference type="OrthoDB" id="1708317at2"/>
<gene>
    <name evidence="3" type="ORF">AFK71_17555</name>
</gene>
<feature type="region of interest" description="Disordered" evidence="1">
    <location>
        <begin position="58"/>
        <end position="100"/>
    </location>
</feature>
<feature type="transmembrane region" description="Helical" evidence="2">
    <location>
        <begin position="6"/>
        <end position="25"/>
    </location>
</feature>
<organism evidence="3 4">
    <name type="scientific">Virgibacillus pantothenticus</name>
    <dbReference type="NCBI Taxonomy" id="1473"/>
    <lineage>
        <taxon>Bacteria</taxon>
        <taxon>Bacillati</taxon>
        <taxon>Bacillota</taxon>
        <taxon>Bacilli</taxon>
        <taxon>Bacillales</taxon>
        <taxon>Bacillaceae</taxon>
        <taxon>Virgibacillus</taxon>
    </lineage>
</organism>
<keyword evidence="2" id="KW-0812">Transmembrane</keyword>
<dbReference type="EMBL" id="LGTO01000007">
    <property type="protein sequence ID" value="KNE20197.1"/>
    <property type="molecule type" value="Genomic_DNA"/>
</dbReference>
<keyword evidence="4" id="KW-1185">Reference proteome</keyword>
<evidence type="ECO:0000313" key="4">
    <source>
        <dbReference type="Proteomes" id="UP000036780"/>
    </source>
</evidence>
<accession>A0A0L0QNM5</accession>
<evidence type="ECO:0000256" key="1">
    <source>
        <dbReference type="SAM" id="MobiDB-lite"/>
    </source>
</evidence>
<evidence type="ECO:0000313" key="3">
    <source>
        <dbReference type="EMBL" id="KNE20197.1"/>
    </source>
</evidence>
<dbReference type="RefSeq" id="WP_050352766.1">
    <property type="nucleotide sequence ID" value="NZ_BOSN01000001.1"/>
</dbReference>
<dbReference type="GeneID" id="66870669"/>
<keyword evidence="2" id="KW-0472">Membrane</keyword>
<sequence length="144" mass="16684">MVTSLLLIISFLLHIVTLTAIFRLFKQLKDSERYDTSEMNALFTEYINEIKQENLHLQQQLAQQKNNQQEEKREVEKQAHISSPEIESIHNETKPQDEMTTSLQGKILQLYSQGFTPSEIAQQLNCGKTEAELTVKLYHMSSDN</sequence>
<dbReference type="Pfam" id="PF19610">
    <property type="entry name" value="DUF6115"/>
    <property type="match status" value="1"/>
</dbReference>
<protein>
    <submittedName>
        <fullName evidence="3">Uncharacterized protein</fullName>
    </submittedName>
</protein>
<dbReference type="AlphaFoldDB" id="A0A0L0QNM5"/>
<feature type="compositionally biased region" description="Basic and acidic residues" evidence="1">
    <location>
        <begin position="68"/>
        <end position="79"/>
    </location>
</feature>
<feature type="compositionally biased region" description="Low complexity" evidence="1">
    <location>
        <begin position="58"/>
        <end position="67"/>
    </location>
</feature>
<dbReference type="Proteomes" id="UP000036780">
    <property type="component" value="Unassembled WGS sequence"/>
</dbReference>
<feature type="compositionally biased region" description="Basic and acidic residues" evidence="1">
    <location>
        <begin position="87"/>
        <end position="97"/>
    </location>
</feature>
<name>A0A0L0QNM5_VIRPA</name>
<dbReference type="PATRIC" id="fig|1473.5.peg.2232"/>
<evidence type="ECO:0000256" key="2">
    <source>
        <dbReference type="SAM" id="Phobius"/>
    </source>
</evidence>
<keyword evidence="2" id="KW-1133">Transmembrane helix</keyword>